<dbReference type="InterPro" id="IPR011712">
    <property type="entry name" value="Sig_transdc_His_kin_sub3_dim/P"/>
</dbReference>
<dbReference type="InterPro" id="IPR050482">
    <property type="entry name" value="Sensor_HK_TwoCompSys"/>
</dbReference>
<proteinExistence type="predicted"/>
<dbReference type="RefSeq" id="WP_359272066.1">
    <property type="nucleotide sequence ID" value="NZ_JBEZNA010000025.1"/>
</dbReference>
<keyword evidence="9" id="KW-0812">Transmembrane</keyword>
<feature type="domain" description="Signal transduction histidine kinase subgroup 3 dimerisation and phosphoacceptor" evidence="10">
    <location>
        <begin position="252"/>
        <end position="318"/>
    </location>
</feature>
<dbReference type="EMBL" id="JBEZNA010000025">
    <property type="protein sequence ID" value="MEU9578238.1"/>
    <property type="molecule type" value="Genomic_DNA"/>
</dbReference>
<evidence type="ECO:0000256" key="4">
    <source>
        <dbReference type="ARBA" id="ARBA00022679"/>
    </source>
</evidence>
<evidence type="ECO:0000256" key="1">
    <source>
        <dbReference type="ARBA" id="ARBA00000085"/>
    </source>
</evidence>
<dbReference type="GO" id="GO:0016301">
    <property type="term" value="F:kinase activity"/>
    <property type="evidence" value="ECO:0007669"/>
    <property type="project" value="UniProtKB-KW"/>
</dbReference>
<accession>A0ABV3EQ31</accession>
<evidence type="ECO:0000256" key="6">
    <source>
        <dbReference type="ARBA" id="ARBA00022777"/>
    </source>
</evidence>
<evidence type="ECO:0000259" key="10">
    <source>
        <dbReference type="Pfam" id="PF07730"/>
    </source>
</evidence>
<dbReference type="SUPFAM" id="SSF55874">
    <property type="entry name" value="ATPase domain of HSP90 chaperone/DNA topoisomerase II/histidine kinase"/>
    <property type="match status" value="1"/>
</dbReference>
<sequence>MTTSSVSSPSAADHTLLGGMQVRRIGPVHRFWAAHPRLGDVALVLAAVGTFGVPGALLVGGTVDGMVAVGYYPTGGTEQWTIPSAWLAGAVLGAGLLLVRRRWPVVVLVALTVVAVASLTTAGITGVLGLYLGFSAAAVASSRDARTTWLLVTAVAVAMSAALWWLQEIGILEMFLWIGYYADEPYWNMTEPPFSPERRIVSIVLLVVTLLAGALVGFAARERRQHAHDIEERYRAVARERDTSAALARTAERERLAREMHDVVAHSVSVMIALSDGAAAAFDRAPDASREALGELSRTGREALADMQRVLGALDPADATPQGADLDAVVRRFRTAGMPVSATGLDTPLPPDTALRLAVTRIVTEALTNVLRHAPGAPAVSVAVRRTPSAVEVDIVNEAGTGPGTGSGTERGIAGMRERAALLGGHMMVGPRAAGGWQVHVELPCPDAVPGTAAEDAPR</sequence>
<keyword evidence="7" id="KW-0067">ATP-binding</keyword>
<dbReference type="Gene3D" id="1.20.5.1930">
    <property type="match status" value="1"/>
</dbReference>
<feature type="transmembrane region" description="Helical" evidence="9">
    <location>
        <begin position="200"/>
        <end position="220"/>
    </location>
</feature>
<keyword evidence="9" id="KW-0472">Membrane</keyword>
<dbReference type="InterPro" id="IPR036890">
    <property type="entry name" value="HATPase_C_sf"/>
</dbReference>
<comment type="catalytic activity">
    <reaction evidence="1">
        <text>ATP + protein L-histidine = ADP + protein N-phospho-L-histidine.</text>
        <dbReference type="EC" id="2.7.13.3"/>
    </reaction>
</comment>
<feature type="transmembrane region" description="Helical" evidence="9">
    <location>
        <begin position="38"/>
        <end position="60"/>
    </location>
</feature>
<organism evidence="11 12">
    <name type="scientific">Streptomyces chilikensis</name>
    <dbReference type="NCBI Taxonomy" id="1194079"/>
    <lineage>
        <taxon>Bacteria</taxon>
        <taxon>Bacillati</taxon>
        <taxon>Actinomycetota</taxon>
        <taxon>Actinomycetes</taxon>
        <taxon>Kitasatosporales</taxon>
        <taxon>Streptomycetaceae</taxon>
        <taxon>Streptomyces</taxon>
    </lineage>
</organism>
<keyword evidence="4" id="KW-0808">Transferase</keyword>
<feature type="transmembrane region" description="Helical" evidence="9">
    <location>
        <begin position="146"/>
        <end position="166"/>
    </location>
</feature>
<keyword evidence="5" id="KW-0547">Nucleotide-binding</keyword>
<evidence type="ECO:0000313" key="12">
    <source>
        <dbReference type="Proteomes" id="UP001551584"/>
    </source>
</evidence>
<feature type="transmembrane region" description="Helical" evidence="9">
    <location>
        <begin position="106"/>
        <end position="134"/>
    </location>
</feature>
<comment type="caution">
    <text evidence="11">The sequence shown here is derived from an EMBL/GenBank/DDBJ whole genome shotgun (WGS) entry which is preliminary data.</text>
</comment>
<dbReference type="Gene3D" id="3.30.565.10">
    <property type="entry name" value="Histidine kinase-like ATPase, C-terminal domain"/>
    <property type="match status" value="1"/>
</dbReference>
<feature type="transmembrane region" description="Helical" evidence="9">
    <location>
        <begin position="80"/>
        <end position="99"/>
    </location>
</feature>
<dbReference type="PANTHER" id="PTHR24421">
    <property type="entry name" value="NITRATE/NITRITE SENSOR PROTEIN NARX-RELATED"/>
    <property type="match status" value="1"/>
</dbReference>
<evidence type="ECO:0000256" key="7">
    <source>
        <dbReference type="ARBA" id="ARBA00022840"/>
    </source>
</evidence>
<protein>
    <recommendedName>
        <fullName evidence="2">histidine kinase</fullName>
        <ecNumber evidence="2">2.7.13.3</ecNumber>
    </recommendedName>
</protein>
<evidence type="ECO:0000256" key="9">
    <source>
        <dbReference type="SAM" id="Phobius"/>
    </source>
</evidence>
<dbReference type="Proteomes" id="UP001551584">
    <property type="component" value="Unassembled WGS sequence"/>
</dbReference>
<keyword evidence="6 11" id="KW-0418">Kinase</keyword>
<gene>
    <name evidence="11" type="ORF">AB0D95_13370</name>
</gene>
<keyword evidence="9" id="KW-1133">Transmembrane helix</keyword>
<evidence type="ECO:0000256" key="2">
    <source>
        <dbReference type="ARBA" id="ARBA00012438"/>
    </source>
</evidence>
<evidence type="ECO:0000256" key="3">
    <source>
        <dbReference type="ARBA" id="ARBA00022553"/>
    </source>
</evidence>
<keyword evidence="3" id="KW-0597">Phosphoprotein</keyword>
<name>A0ABV3EQ31_9ACTN</name>
<evidence type="ECO:0000313" key="11">
    <source>
        <dbReference type="EMBL" id="MEU9578238.1"/>
    </source>
</evidence>
<dbReference type="PANTHER" id="PTHR24421:SF10">
    <property type="entry name" value="NITRATE_NITRITE SENSOR PROTEIN NARQ"/>
    <property type="match status" value="1"/>
</dbReference>
<dbReference type="CDD" id="cd16917">
    <property type="entry name" value="HATPase_UhpB-NarQ-NarX-like"/>
    <property type="match status" value="1"/>
</dbReference>
<evidence type="ECO:0000256" key="8">
    <source>
        <dbReference type="ARBA" id="ARBA00023012"/>
    </source>
</evidence>
<keyword evidence="12" id="KW-1185">Reference proteome</keyword>
<reference evidence="11 12" key="1">
    <citation type="submission" date="2024-06" db="EMBL/GenBank/DDBJ databases">
        <title>The Natural Products Discovery Center: Release of the First 8490 Sequenced Strains for Exploring Actinobacteria Biosynthetic Diversity.</title>
        <authorList>
            <person name="Kalkreuter E."/>
            <person name="Kautsar S.A."/>
            <person name="Yang D."/>
            <person name="Bader C.D."/>
            <person name="Teijaro C.N."/>
            <person name="Fluegel L."/>
            <person name="Davis C.M."/>
            <person name="Simpson J.R."/>
            <person name="Lauterbach L."/>
            <person name="Steele A.D."/>
            <person name="Gui C."/>
            <person name="Meng S."/>
            <person name="Li G."/>
            <person name="Viehrig K."/>
            <person name="Ye F."/>
            <person name="Su P."/>
            <person name="Kiefer A.F."/>
            <person name="Nichols A."/>
            <person name="Cepeda A.J."/>
            <person name="Yan W."/>
            <person name="Fan B."/>
            <person name="Jiang Y."/>
            <person name="Adhikari A."/>
            <person name="Zheng C.-J."/>
            <person name="Schuster L."/>
            <person name="Cowan T.M."/>
            <person name="Smanski M.J."/>
            <person name="Chevrette M.G."/>
            <person name="De Carvalho L.P.S."/>
            <person name="Shen B."/>
        </authorList>
    </citation>
    <scope>NUCLEOTIDE SEQUENCE [LARGE SCALE GENOMIC DNA]</scope>
    <source>
        <strain evidence="11 12">NPDC048117</strain>
    </source>
</reference>
<dbReference type="EC" id="2.7.13.3" evidence="2"/>
<keyword evidence="8" id="KW-0902">Two-component regulatory system</keyword>
<evidence type="ECO:0000256" key="5">
    <source>
        <dbReference type="ARBA" id="ARBA00022741"/>
    </source>
</evidence>
<dbReference type="Pfam" id="PF07730">
    <property type="entry name" value="HisKA_3"/>
    <property type="match status" value="1"/>
</dbReference>